<keyword evidence="3" id="KW-1185">Reference proteome</keyword>
<dbReference type="AlphaFoldDB" id="A0A8I1A7E2"/>
<evidence type="ECO:0000313" key="2">
    <source>
        <dbReference type="EMBL" id="MBH8594140.1"/>
    </source>
</evidence>
<dbReference type="Proteomes" id="UP000633619">
    <property type="component" value="Unassembled WGS sequence"/>
</dbReference>
<protein>
    <submittedName>
        <fullName evidence="2">Uncharacterized protein</fullName>
    </submittedName>
</protein>
<dbReference type="RefSeq" id="WP_181730890.1">
    <property type="nucleotide sequence ID" value="NZ_JACEIR010000001.1"/>
</dbReference>
<keyword evidence="1" id="KW-1133">Transmembrane helix</keyword>
<gene>
    <name evidence="2" type="ORF">I8U20_02215</name>
</gene>
<name>A0A8I1A7E2_THEIN</name>
<dbReference type="EMBL" id="JAECVW010000001">
    <property type="protein sequence ID" value="MBH8594140.1"/>
    <property type="molecule type" value="Genomic_DNA"/>
</dbReference>
<evidence type="ECO:0000313" key="3">
    <source>
        <dbReference type="Proteomes" id="UP000633619"/>
    </source>
</evidence>
<proteinExistence type="predicted"/>
<accession>A0A8I1A7E2</accession>
<comment type="caution">
    <text evidence="2">The sequence shown here is derived from an EMBL/GenBank/DDBJ whole genome shotgun (WGS) entry which is preliminary data.</text>
</comment>
<keyword evidence="1" id="KW-0812">Transmembrane</keyword>
<organism evidence="2 3">
    <name type="scientific">Thermoactinomyces intermedius</name>
    <dbReference type="NCBI Taxonomy" id="2024"/>
    <lineage>
        <taxon>Bacteria</taxon>
        <taxon>Bacillati</taxon>
        <taxon>Bacillota</taxon>
        <taxon>Bacilli</taxon>
        <taxon>Bacillales</taxon>
        <taxon>Thermoactinomycetaceae</taxon>
        <taxon>Thermoactinomyces</taxon>
    </lineage>
</organism>
<feature type="transmembrane region" description="Helical" evidence="1">
    <location>
        <begin position="29"/>
        <end position="49"/>
    </location>
</feature>
<sequence length="177" mass="20955">MGRIRRKNRKPAMVHPPFFPVKTEAGFTYIEFCIVLSALIVFLPALFFVSSTTEKEIKEMIHHSRLEMDYLSFLVWLEKDVQKGVHFRETDGVLYIEQDQQVMIRYMLKGRRLIRSVKKPEDKGFRGTTIVLNHVYYAQFLPDENGVKSDVGLQNWYAHQEFQTYFSKRSQEKDPSR</sequence>
<keyword evidence="1" id="KW-0472">Membrane</keyword>
<evidence type="ECO:0000256" key="1">
    <source>
        <dbReference type="SAM" id="Phobius"/>
    </source>
</evidence>
<reference evidence="2 3" key="1">
    <citation type="submission" date="2020-12" db="EMBL/GenBank/DDBJ databases">
        <title>WGS of Thermoactinomyces spp.</title>
        <authorList>
            <person name="Cheng K."/>
        </authorList>
    </citation>
    <scope>NUCLEOTIDE SEQUENCE [LARGE SCALE GENOMIC DNA]</scope>
    <source>
        <strain evidence="3">CICC 10671\DSM 43846</strain>
    </source>
</reference>